<evidence type="ECO:0000313" key="1">
    <source>
        <dbReference type="EMBL" id="PVD18239.1"/>
    </source>
</evidence>
<dbReference type="PANTHER" id="PTHR45913">
    <property type="entry name" value="EPM2A-INTERACTING PROTEIN 1"/>
    <property type="match status" value="1"/>
</dbReference>
<keyword evidence="2" id="KW-1185">Reference proteome</keyword>
<dbReference type="Proteomes" id="UP000245119">
    <property type="component" value="Unassembled WGS sequence"/>
</dbReference>
<proteinExistence type="predicted"/>
<dbReference type="OrthoDB" id="10068441at2759"/>
<protein>
    <submittedName>
        <fullName evidence="1">Uncharacterized protein</fullName>
    </submittedName>
</protein>
<gene>
    <name evidence="1" type="ORF">C0Q70_21765</name>
</gene>
<dbReference type="PANTHER" id="PTHR45913:SF5">
    <property type="entry name" value="GENERAL TRANSCRIPTION FACTOR II-I REPEAT DOMAIN-CONTAINING PROTEIN 2A-LIKE PROTEIN"/>
    <property type="match status" value="1"/>
</dbReference>
<accession>A0A2T7NAR1</accession>
<evidence type="ECO:0000313" key="2">
    <source>
        <dbReference type="Proteomes" id="UP000245119"/>
    </source>
</evidence>
<dbReference type="AlphaFoldDB" id="A0A2T7NAR1"/>
<reference evidence="1 2" key="1">
    <citation type="submission" date="2018-04" db="EMBL/GenBank/DDBJ databases">
        <title>The genome of golden apple snail Pomacea canaliculata provides insight into stress tolerance and invasive adaptation.</title>
        <authorList>
            <person name="Liu C."/>
            <person name="Liu B."/>
            <person name="Ren Y."/>
            <person name="Zhang Y."/>
            <person name="Wang H."/>
            <person name="Li S."/>
            <person name="Jiang F."/>
            <person name="Yin L."/>
            <person name="Zhang G."/>
            <person name="Qian W."/>
            <person name="Fan W."/>
        </authorList>
    </citation>
    <scope>NUCLEOTIDE SEQUENCE [LARGE SCALE GENOMIC DNA]</scope>
    <source>
        <strain evidence="1">SZHN2017</strain>
        <tissue evidence="1">Muscle</tissue>
    </source>
</reference>
<sequence>MNITLRLAFGNYAREITGVIVFNIRLELDLEVGKKAVCLLCSESVAVFKEYNGSRHDATKRAGYGRLWQVFISSGPANKSNRTGQKTCKAAECIRKNQSSPESCYSCQFVVAYNIAKHSISFSDGEFVHKCMLHVADQVCPQQRKKFEEVSLSRRTGVRRIEAIGEDLTSQLKKAGTFISAVFFGIG</sequence>
<name>A0A2T7NAR1_POMCA</name>
<comment type="caution">
    <text evidence="1">The sequence shown here is derived from an EMBL/GenBank/DDBJ whole genome shotgun (WGS) entry which is preliminary data.</text>
</comment>
<organism evidence="1 2">
    <name type="scientific">Pomacea canaliculata</name>
    <name type="common">Golden apple snail</name>
    <dbReference type="NCBI Taxonomy" id="400727"/>
    <lineage>
        <taxon>Eukaryota</taxon>
        <taxon>Metazoa</taxon>
        <taxon>Spiralia</taxon>
        <taxon>Lophotrochozoa</taxon>
        <taxon>Mollusca</taxon>
        <taxon>Gastropoda</taxon>
        <taxon>Caenogastropoda</taxon>
        <taxon>Architaenioglossa</taxon>
        <taxon>Ampullarioidea</taxon>
        <taxon>Ampullariidae</taxon>
        <taxon>Pomacea</taxon>
    </lineage>
</organism>
<dbReference type="EMBL" id="PZQS01000018">
    <property type="protein sequence ID" value="PVD18239.1"/>
    <property type="molecule type" value="Genomic_DNA"/>
</dbReference>